<reference evidence="2" key="3">
    <citation type="submission" date="2025-09" db="UniProtKB">
        <authorList>
            <consortium name="Ensembl"/>
        </authorList>
    </citation>
    <scope>IDENTIFICATION</scope>
</reference>
<sequence>MNLRFSFSPRHNLCPDYRYPYTAAWGSAGGPAPGSNLQSEGSRSPEASSLSLGYVSPPVGTGKKTPSFSAQLQPVAGTSGGSNLGPVYEAPHSGFAYPAGNTATAYGSGPSSGYNVAPLSYDNSGSPGLPWVEQPAGGADASFYDPSNWMPSRPFPDLSVWDSGDQMSQGASETSPLPPSSYIVQSRNGYLRAREVLSHTNYSPEYPQPGQLGQMMQVRHQQADLRSVFAAQCMLVKITL</sequence>
<evidence type="ECO:0000256" key="1">
    <source>
        <dbReference type="SAM" id="MobiDB-lite"/>
    </source>
</evidence>
<feature type="region of interest" description="Disordered" evidence="1">
    <location>
        <begin position="30"/>
        <end position="56"/>
    </location>
</feature>
<dbReference type="AlphaFoldDB" id="A0A671Y9P6"/>
<dbReference type="InParanoid" id="A0A671Y9P6"/>
<organism evidence="2 3">
    <name type="scientific">Sparus aurata</name>
    <name type="common">Gilthead sea bream</name>
    <dbReference type="NCBI Taxonomy" id="8175"/>
    <lineage>
        <taxon>Eukaryota</taxon>
        <taxon>Metazoa</taxon>
        <taxon>Chordata</taxon>
        <taxon>Craniata</taxon>
        <taxon>Vertebrata</taxon>
        <taxon>Euteleostomi</taxon>
        <taxon>Actinopterygii</taxon>
        <taxon>Neopterygii</taxon>
        <taxon>Teleostei</taxon>
        <taxon>Neoteleostei</taxon>
        <taxon>Acanthomorphata</taxon>
        <taxon>Eupercaria</taxon>
        <taxon>Spariformes</taxon>
        <taxon>Sparidae</taxon>
        <taxon>Sparus</taxon>
    </lineage>
</organism>
<keyword evidence="3" id="KW-1185">Reference proteome</keyword>
<evidence type="ECO:0000313" key="2">
    <source>
        <dbReference type="Ensembl" id="ENSSAUP00010057872.1"/>
    </source>
</evidence>
<protein>
    <submittedName>
        <fullName evidence="2">Uncharacterized protein</fullName>
    </submittedName>
</protein>
<dbReference type="Proteomes" id="UP000472265">
    <property type="component" value="Chromosome 20"/>
</dbReference>
<dbReference type="GeneTree" id="ENSGT00960000187086"/>
<accession>A0A671Y9P6</accession>
<name>A0A671Y9P6_SPAAU</name>
<evidence type="ECO:0000313" key="3">
    <source>
        <dbReference type="Proteomes" id="UP000472265"/>
    </source>
</evidence>
<reference evidence="2" key="2">
    <citation type="submission" date="2025-08" db="UniProtKB">
        <authorList>
            <consortium name="Ensembl"/>
        </authorList>
    </citation>
    <scope>IDENTIFICATION</scope>
</reference>
<dbReference type="OMA" id="RVSWICL"/>
<dbReference type="Ensembl" id="ENSSAUT00010060757.1">
    <property type="protein sequence ID" value="ENSSAUP00010057872.1"/>
    <property type="gene ID" value="ENSSAUG00010023647.1"/>
</dbReference>
<feature type="compositionally biased region" description="Polar residues" evidence="1">
    <location>
        <begin position="36"/>
        <end position="51"/>
    </location>
</feature>
<proteinExistence type="predicted"/>
<reference evidence="2" key="1">
    <citation type="submission" date="2021-04" db="EMBL/GenBank/DDBJ databases">
        <authorList>
            <consortium name="Wellcome Sanger Institute Data Sharing"/>
        </authorList>
    </citation>
    <scope>NUCLEOTIDE SEQUENCE [LARGE SCALE GENOMIC DNA]</scope>
</reference>